<comment type="caution">
    <text evidence="1">The sequence shown here is derived from an EMBL/GenBank/DDBJ whole genome shotgun (WGS) entry which is preliminary data.</text>
</comment>
<accession>A0AA41Z0T6</accession>
<protein>
    <submittedName>
        <fullName evidence="1">Uncharacterized protein</fullName>
    </submittedName>
</protein>
<proteinExistence type="predicted"/>
<evidence type="ECO:0000313" key="2">
    <source>
        <dbReference type="Proteomes" id="UP001165667"/>
    </source>
</evidence>
<sequence>MMARIVIIGNAGGTADLGIHILDPRFQLMWHRTAVPVDPAQLRRLTARHRLTPPQIFDVTADDRGLLVKLGEQKAYRVFPTPDWTFFYKCVGAQLTFEPGDDGRAGRLILDQIAERIEP</sequence>
<dbReference type="AlphaFoldDB" id="A0AA41Z0T6"/>
<dbReference type="Proteomes" id="UP001165667">
    <property type="component" value="Unassembled WGS sequence"/>
</dbReference>
<keyword evidence="2" id="KW-1185">Reference proteome</keyword>
<evidence type="ECO:0000313" key="1">
    <source>
        <dbReference type="EMBL" id="MCW6510871.1"/>
    </source>
</evidence>
<gene>
    <name evidence="1" type="ORF">M8523_22930</name>
</gene>
<dbReference type="RefSeq" id="WP_282587249.1">
    <property type="nucleotide sequence ID" value="NZ_JAMOIM010000019.1"/>
</dbReference>
<dbReference type="EMBL" id="JAMOIM010000019">
    <property type="protein sequence ID" value="MCW6510871.1"/>
    <property type="molecule type" value="Genomic_DNA"/>
</dbReference>
<reference evidence="1" key="1">
    <citation type="submission" date="2022-05" db="EMBL/GenBank/DDBJ databases">
        <authorList>
            <person name="Pankratov T."/>
        </authorList>
    </citation>
    <scope>NUCLEOTIDE SEQUENCE</scope>
    <source>
        <strain evidence="1">BP6-180914</strain>
    </source>
</reference>
<organism evidence="1 2">
    <name type="scientific">Lichenifustis flavocetrariae</name>
    <dbReference type="NCBI Taxonomy" id="2949735"/>
    <lineage>
        <taxon>Bacteria</taxon>
        <taxon>Pseudomonadati</taxon>
        <taxon>Pseudomonadota</taxon>
        <taxon>Alphaproteobacteria</taxon>
        <taxon>Hyphomicrobiales</taxon>
        <taxon>Lichenihabitantaceae</taxon>
        <taxon>Lichenifustis</taxon>
    </lineage>
</organism>
<name>A0AA41Z0T6_9HYPH</name>